<dbReference type="AlphaFoldDB" id="A0A8W7PUB0"/>
<evidence type="ECO:0000313" key="1">
    <source>
        <dbReference type="EnsemblMetazoa" id="ACOM037706-PA.1"/>
    </source>
</evidence>
<name>A0A8W7PUB0_ANOCL</name>
<organism evidence="1">
    <name type="scientific">Anopheles coluzzii</name>
    <name type="common">African malaria mosquito</name>
    <dbReference type="NCBI Taxonomy" id="1518534"/>
    <lineage>
        <taxon>Eukaryota</taxon>
        <taxon>Metazoa</taxon>
        <taxon>Ecdysozoa</taxon>
        <taxon>Arthropoda</taxon>
        <taxon>Hexapoda</taxon>
        <taxon>Insecta</taxon>
        <taxon>Pterygota</taxon>
        <taxon>Neoptera</taxon>
        <taxon>Endopterygota</taxon>
        <taxon>Diptera</taxon>
        <taxon>Nematocera</taxon>
        <taxon>Culicoidea</taxon>
        <taxon>Culicidae</taxon>
        <taxon>Anophelinae</taxon>
        <taxon>Anopheles</taxon>
    </lineage>
</organism>
<reference evidence="1" key="1">
    <citation type="submission" date="2022-08" db="UniProtKB">
        <authorList>
            <consortium name="EnsemblMetazoa"/>
        </authorList>
    </citation>
    <scope>IDENTIFICATION</scope>
</reference>
<accession>A0A8W7PUB0</accession>
<dbReference type="EnsemblMetazoa" id="ACOM037706-RA">
    <property type="protein sequence ID" value="ACOM037706-PA.1"/>
    <property type="gene ID" value="ACOM037706"/>
</dbReference>
<dbReference type="Proteomes" id="UP000075882">
    <property type="component" value="Unassembled WGS sequence"/>
</dbReference>
<proteinExistence type="predicted"/>
<sequence length="304" mass="34270">MAGANLPTLGTLQRQAERLLWWCWPDTMFPNRSRRFRRVLVVGVRLKVQTFYGAIVTAATGSGRFVGGRRHQPFPLTVQMLYASRVATAYWAVSESPPLMLIFEEDSEFRRLYFITSEAPFLPHLILEVRDAVLQANIVGLRLLQRLMRQLIHTRCGWLSRTCDHYFRLRVGPDGTNHFFPIAATDRFAVDFNYAITTLQTFALQHPVDPKAGLLISGACVPASGRRADGKQTQASARLQQPVQRVWFLLWARASSTSDSSCSSSRPSAYSSSACRIPPMGPPHLPWKKNVHSGMLVEWLLAND</sequence>
<protein>
    <submittedName>
        <fullName evidence="1">Uncharacterized protein</fullName>
    </submittedName>
</protein>